<evidence type="ECO:0000313" key="3">
    <source>
        <dbReference type="Proteomes" id="UP000017429"/>
    </source>
</evidence>
<reference evidence="2" key="3">
    <citation type="submission" date="2022-06" db="EMBL/GenBank/DDBJ databases">
        <title>Resources to Facilitate Use of the Altered Schaedler Flora (ASF) Mouse Model to Study Microbiome Function.</title>
        <authorList>
            <person name="Proctor A."/>
            <person name="Parvinroo S."/>
            <person name="Richie T."/>
            <person name="Jia X."/>
            <person name="Lee S.T.M."/>
            <person name="Karp P.D."/>
            <person name="Paley S."/>
            <person name="Kostic A.D."/>
            <person name="Pierre J.F."/>
            <person name="Wannemuehler M.J."/>
            <person name="Phillips G.J."/>
        </authorList>
    </citation>
    <scope>NUCLEOTIDE SEQUENCE</scope>
    <source>
        <strain evidence="2">ASF457</strain>
    </source>
</reference>
<feature type="compositionally biased region" description="Polar residues" evidence="1">
    <location>
        <begin position="19"/>
        <end position="29"/>
    </location>
</feature>
<dbReference type="Proteomes" id="UP000017429">
    <property type="component" value="Chromosome"/>
</dbReference>
<protein>
    <submittedName>
        <fullName evidence="2">Uncharacterized protein</fullName>
    </submittedName>
</protein>
<dbReference type="Pfam" id="PF14168">
    <property type="entry name" value="YjzC"/>
    <property type="match status" value="1"/>
</dbReference>
<evidence type="ECO:0000313" key="2">
    <source>
        <dbReference type="EMBL" id="USF22992.1"/>
    </source>
</evidence>
<name>V2RHG4_9BACT</name>
<dbReference type="EMBL" id="CP097562">
    <property type="protein sequence ID" value="USF22992.1"/>
    <property type="molecule type" value="Genomic_DNA"/>
</dbReference>
<accession>V2RHG4</accession>
<feature type="region of interest" description="Disordered" evidence="1">
    <location>
        <begin position="1"/>
        <end position="29"/>
    </location>
</feature>
<gene>
    <name evidence="2" type="ORF">N508_000045</name>
</gene>
<proteinExistence type="predicted"/>
<dbReference type="OrthoDB" id="2629154at2"/>
<feature type="compositionally biased region" description="Polar residues" evidence="1">
    <location>
        <begin position="1"/>
        <end position="10"/>
    </location>
</feature>
<dbReference type="AlphaFoldDB" id="V2RHG4"/>
<keyword evidence="3" id="KW-1185">Reference proteome</keyword>
<dbReference type="KEGG" id="msch:N508_000045"/>
<reference evidence="2" key="1">
    <citation type="journal article" date="2014" name="Genome Announc.">
        <title>Draft genome sequences of the altered schaedler flora, a defined bacterial community from gnotobiotic mice.</title>
        <authorList>
            <person name="Wannemuehler M.J."/>
            <person name="Overstreet A.M."/>
            <person name="Ward D.V."/>
            <person name="Phillips G.J."/>
        </authorList>
    </citation>
    <scope>NUCLEOTIDE SEQUENCE</scope>
    <source>
        <strain evidence="2">ASF457</strain>
    </source>
</reference>
<dbReference type="eggNOG" id="ENOG50336NN">
    <property type="taxonomic scope" value="Bacteria"/>
</dbReference>
<dbReference type="RefSeq" id="WP_023276761.1">
    <property type="nucleotide sequence ID" value="NZ_CP097562.1"/>
</dbReference>
<evidence type="ECO:0000256" key="1">
    <source>
        <dbReference type="SAM" id="MobiDB-lite"/>
    </source>
</evidence>
<sequence length="70" mass="7383">MANKKTTTYKPGTKAPASGQYSPCSNSGKVCSKSKEITAVKGKTLPPTQKSGQSYIFVDGTKNKSGKINK</sequence>
<reference evidence="2" key="2">
    <citation type="submission" date="2022-05" db="EMBL/GenBank/DDBJ databases">
        <authorList>
            <person name="Proctor A.L."/>
            <person name="Phillips G.J."/>
            <person name="Wannemuehler M.J."/>
        </authorList>
    </citation>
    <scope>NUCLEOTIDE SEQUENCE</scope>
    <source>
        <strain evidence="2">ASF457</strain>
    </source>
</reference>
<organism evidence="2 3">
    <name type="scientific">Mucispirillum schaedleri ASF457</name>
    <dbReference type="NCBI Taxonomy" id="1379858"/>
    <lineage>
        <taxon>Bacteria</taxon>
        <taxon>Pseudomonadati</taxon>
        <taxon>Deferribacterota</taxon>
        <taxon>Deferribacteres</taxon>
        <taxon>Deferribacterales</taxon>
        <taxon>Mucispirillaceae</taxon>
        <taxon>Mucispirillum</taxon>
    </lineage>
</organism>
<dbReference type="InterPro" id="IPR025549">
    <property type="entry name" value="YjzC"/>
</dbReference>